<dbReference type="InterPro" id="IPR002549">
    <property type="entry name" value="AI-2E-like"/>
</dbReference>
<dbReference type="EMBL" id="SIUB01000002">
    <property type="protein sequence ID" value="TBN54258.1"/>
    <property type="molecule type" value="Genomic_DNA"/>
</dbReference>
<keyword evidence="5 7" id="KW-0472">Membrane</keyword>
<comment type="similarity">
    <text evidence="2">Belongs to the autoinducer-2 exporter (AI-2E) (TC 2.A.86) family.</text>
</comment>
<evidence type="ECO:0000256" key="4">
    <source>
        <dbReference type="ARBA" id="ARBA00022989"/>
    </source>
</evidence>
<gene>
    <name evidence="8" type="ORF">EYR15_05285</name>
</gene>
<feature type="transmembrane region" description="Helical" evidence="7">
    <location>
        <begin position="60"/>
        <end position="82"/>
    </location>
</feature>
<evidence type="ECO:0000256" key="6">
    <source>
        <dbReference type="SAM" id="MobiDB-lite"/>
    </source>
</evidence>
<keyword evidence="4 7" id="KW-1133">Transmembrane helix</keyword>
<feature type="region of interest" description="Disordered" evidence="6">
    <location>
        <begin position="361"/>
        <end position="387"/>
    </location>
</feature>
<dbReference type="GO" id="GO:0016020">
    <property type="term" value="C:membrane"/>
    <property type="evidence" value="ECO:0007669"/>
    <property type="project" value="UniProtKB-SubCell"/>
</dbReference>
<keyword evidence="9" id="KW-1185">Reference proteome</keyword>
<accession>A0A4Q9GJH4</accession>
<name>A0A4Q9GJH4_9HYPH</name>
<evidence type="ECO:0000256" key="7">
    <source>
        <dbReference type="SAM" id="Phobius"/>
    </source>
</evidence>
<feature type="transmembrane region" description="Helical" evidence="7">
    <location>
        <begin position="269"/>
        <end position="285"/>
    </location>
</feature>
<dbReference type="RefSeq" id="WP_131001852.1">
    <property type="nucleotide sequence ID" value="NZ_JBHSZR010000005.1"/>
</dbReference>
<dbReference type="AlphaFoldDB" id="A0A4Q9GJH4"/>
<evidence type="ECO:0000313" key="9">
    <source>
        <dbReference type="Proteomes" id="UP000291613"/>
    </source>
</evidence>
<proteinExistence type="inferred from homology"/>
<dbReference type="Proteomes" id="UP000291613">
    <property type="component" value="Unassembled WGS sequence"/>
</dbReference>
<feature type="transmembrane region" description="Helical" evidence="7">
    <location>
        <begin position="7"/>
        <end position="40"/>
    </location>
</feature>
<feature type="transmembrane region" description="Helical" evidence="7">
    <location>
        <begin position="241"/>
        <end position="262"/>
    </location>
</feature>
<evidence type="ECO:0000256" key="2">
    <source>
        <dbReference type="ARBA" id="ARBA00009773"/>
    </source>
</evidence>
<feature type="transmembrane region" description="Helical" evidence="7">
    <location>
        <begin position="305"/>
        <end position="335"/>
    </location>
</feature>
<reference evidence="8 9" key="1">
    <citation type="submission" date="2019-02" db="EMBL/GenBank/DDBJ databases">
        <title>Hansschlegelia quercus sp. nov., a novel methylotrophic bacterium from buds of oak (Quercus robur L.).</title>
        <authorList>
            <person name="Agafonova N.V."/>
            <person name="Kaparullina E.N."/>
            <person name="Grouzdev D.S."/>
            <person name="Doronina N.V."/>
        </authorList>
    </citation>
    <scope>NUCLEOTIDE SEQUENCE [LARGE SCALE GENOMIC DNA]</scope>
    <source>
        <strain evidence="8 9">Dub</strain>
    </source>
</reference>
<dbReference type="OrthoDB" id="5792512at2"/>
<evidence type="ECO:0000313" key="8">
    <source>
        <dbReference type="EMBL" id="TBN54258.1"/>
    </source>
</evidence>
<feature type="transmembrane region" description="Helical" evidence="7">
    <location>
        <begin position="151"/>
        <end position="170"/>
    </location>
</feature>
<dbReference type="PANTHER" id="PTHR21716">
    <property type="entry name" value="TRANSMEMBRANE PROTEIN"/>
    <property type="match status" value="1"/>
</dbReference>
<feature type="transmembrane region" description="Helical" evidence="7">
    <location>
        <begin position="211"/>
        <end position="235"/>
    </location>
</feature>
<protein>
    <submittedName>
        <fullName evidence="8">AI-2E family transporter</fullName>
    </submittedName>
</protein>
<comment type="subcellular location">
    <subcellularLocation>
        <location evidence="1">Membrane</location>
        <topology evidence="1">Multi-pass membrane protein</topology>
    </subcellularLocation>
</comment>
<keyword evidence="3 7" id="KW-0812">Transmembrane</keyword>
<sequence length="387" mass="41359">MNFQRQALFWLAALLAVAFFLYLFSGILLPFVAGLALAYLLDPVADRLERLGLPRVAGTLVILTSVVLVLVLAIVLVAPLLAGQISNFIEKLPATVARLQELLAVQSDSFLGRMVGQGIGQAKASLGAIVGEGINWATSFLASLWASGQALVSLASLIVVTPVVAFYMLIDWDRMIDQVDAWTPLQHRETVRRLAREMDDSIAGFVRGQALVCLILGTFYAIALTIVGLNFGLVIGLGAGLLGFIPYVGSLTGLLVSVGVAIVQFWPDWTMVALVLGIFVFGQFVEGNILQPRLVGRSVGLHPVWLMFALVAFGYLMGFVGLLVAVPLAAALGVLARFAVQRYLESPFYTGRQGPTVLPGGPQTSSLFAPNPRIDRPQAAPDVSGET</sequence>
<feature type="transmembrane region" description="Helical" evidence="7">
    <location>
        <begin position="124"/>
        <end position="145"/>
    </location>
</feature>
<dbReference type="PANTHER" id="PTHR21716:SF64">
    <property type="entry name" value="AI-2 TRANSPORT PROTEIN TQSA"/>
    <property type="match status" value="1"/>
</dbReference>
<evidence type="ECO:0000256" key="1">
    <source>
        <dbReference type="ARBA" id="ARBA00004141"/>
    </source>
</evidence>
<organism evidence="8 9">
    <name type="scientific">Hansschlegelia quercus</name>
    <dbReference type="NCBI Taxonomy" id="2528245"/>
    <lineage>
        <taxon>Bacteria</taxon>
        <taxon>Pseudomonadati</taxon>
        <taxon>Pseudomonadota</taxon>
        <taxon>Alphaproteobacteria</taxon>
        <taxon>Hyphomicrobiales</taxon>
        <taxon>Methylopilaceae</taxon>
        <taxon>Hansschlegelia</taxon>
    </lineage>
</organism>
<dbReference type="GO" id="GO:0055085">
    <property type="term" value="P:transmembrane transport"/>
    <property type="evidence" value="ECO:0007669"/>
    <property type="project" value="TreeGrafter"/>
</dbReference>
<evidence type="ECO:0000256" key="3">
    <source>
        <dbReference type="ARBA" id="ARBA00022692"/>
    </source>
</evidence>
<evidence type="ECO:0000256" key="5">
    <source>
        <dbReference type="ARBA" id="ARBA00023136"/>
    </source>
</evidence>
<dbReference type="Pfam" id="PF01594">
    <property type="entry name" value="AI-2E_transport"/>
    <property type="match status" value="1"/>
</dbReference>
<comment type="caution">
    <text evidence="8">The sequence shown here is derived from an EMBL/GenBank/DDBJ whole genome shotgun (WGS) entry which is preliminary data.</text>
</comment>